<dbReference type="InterPro" id="IPR019734">
    <property type="entry name" value="TPR_rpt"/>
</dbReference>
<dbReference type="SMART" id="SM00382">
    <property type="entry name" value="AAA"/>
    <property type="match status" value="1"/>
</dbReference>
<organism evidence="2 3">
    <name type="scientific">Streptomyces phyllanthi</name>
    <dbReference type="NCBI Taxonomy" id="1803180"/>
    <lineage>
        <taxon>Bacteria</taxon>
        <taxon>Bacillati</taxon>
        <taxon>Actinomycetota</taxon>
        <taxon>Actinomycetes</taxon>
        <taxon>Kitasatosporales</taxon>
        <taxon>Streptomycetaceae</taxon>
        <taxon>Streptomyces</taxon>
    </lineage>
</organism>
<evidence type="ECO:0000313" key="3">
    <source>
        <dbReference type="Proteomes" id="UP000326979"/>
    </source>
</evidence>
<dbReference type="EMBL" id="VJZE01000060">
    <property type="protein sequence ID" value="MPY40587.1"/>
    <property type="molecule type" value="Genomic_DNA"/>
</dbReference>
<keyword evidence="3" id="KW-1185">Reference proteome</keyword>
<dbReference type="InterPro" id="IPR011990">
    <property type="entry name" value="TPR-like_helical_dom_sf"/>
</dbReference>
<comment type="caution">
    <text evidence="2">The sequence shown here is derived from an EMBL/GenBank/DDBJ whole genome shotgun (WGS) entry which is preliminary data.</text>
</comment>
<dbReference type="PRINTS" id="PR00364">
    <property type="entry name" value="DISEASERSIST"/>
</dbReference>
<dbReference type="Proteomes" id="UP000326979">
    <property type="component" value="Unassembled WGS sequence"/>
</dbReference>
<reference evidence="2 3" key="1">
    <citation type="submission" date="2019-07" db="EMBL/GenBank/DDBJ databases">
        <title>New species of Amycolatopsis and Streptomyces.</title>
        <authorList>
            <person name="Duangmal K."/>
            <person name="Teo W.F.A."/>
            <person name="Lipun K."/>
        </authorList>
    </citation>
    <scope>NUCLEOTIDE SEQUENCE [LARGE SCALE GENOMIC DNA]</scope>
    <source>
        <strain evidence="2 3">TISTR 2346</strain>
    </source>
</reference>
<dbReference type="SMART" id="SM00028">
    <property type="entry name" value="TPR"/>
    <property type="match status" value="4"/>
</dbReference>
<dbReference type="Gene3D" id="1.25.40.10">
    <property type="entry name" value="Tetratricopeptide repeat domain"/>
    <property type="match status" value="2"/>
</dbReference>
<dbReference type="SUPFAM" id="SSF48452">
    <property type="entry name" value="TPR-like"/>
    <property type="match status" value="2"/>
</dbReference>
<dbReference type="InterPro" id="IPR003593">
    <property type="entry name" value="AAA+_ATPase"/>
</dbReference>
<dbReference type="RefSeq" id="WP_152783245.1">
    <property type="nucleotide sequence ID" value="NZ_BAABEQ010000001.1"/>
</dbReference>
<dbReference type="Pfam" id="PF13424">
    <property type="entry name" value="TPR_12"/>
    <property type="match status" value="2"/>
</dbReference>
<dbReference type="SUPFAM" id="SSF52540">
    <property type="entry name" value="P-loop containing nucleoside triphosphate hydrolases"/>
    <property type="match status" value="1"/>
</dbReference>
<dbReference type="AlphaFoldDB" id="A0A5N8VZC5"/>
<feature type="domain" description="AAA+ ATPase" evidence="1">
    <location>
        <begin position="313"/>
        <end position="461"/>
    </location>
</feature>
<dbReference type="InterPro" id="IPR009003">
    <property type="entry name" value="Peptidase_S1_PA"/>
</dbReference>
<dbReference type="PANTHER" id="PTHR47691:SF3">
    <property type="entry name" value="HTH-TYPE TRANSCRIPTIONAL REGULATOR RV0890C-RELATED"/>
    <property type="match status" value="1"/>
</dbReference>
<dbReference type="InterPro" id="IPR041664">
    <property type="entry name" value="AAA_16"/>
</dbReference>
<dbReference type="OrthoDB" id="3349744at2"/>
<proteinExistence type="predicted"/>
<name>A0A5N8VZC5_9ACTN</name>
<accession>A0A5N8VZC5</accession>
<dbReference type="Pfam" id="PF13191">
    <property type="entry name" value="AAA_16"/>
    <property type="match status" value="1"/>
</dbReference>
<sequence length="1195" mass="127360">MQPQRLADIRAGDATSSHSYGSGYLIAPQLVLTARHTVVDPGTGRAYDRIDVRVGHTRHAPLVRRDGEVCWTDPAKGDVALVWLSTGVHWSGAEPVRWGRIRDDRPLPYDALGYPLLAEYIDGERHVEQLRGDLAPLSTAPEGLLVLDQAAAPRPRPDGARAWSGVSGAAVFCRGALVGVVVRDDAEFENRRLHAWPSYAFAGGTEFVSFLNDHGGGPPQLESISGPALEERKPVDGAAPVGGALLVWPTSAADTTTELSAGVDGPDATARGAGPAPVAPSRLPPAAATFTGRDEEVRDLLGFLDVHRPGTIPTTTSLLVGMAGVGKTALALHVAHAARHRGWFGGGVIFLEAHGYGPNGGTEAAVLAGRLLDALGVAGLASGREDLTALWHDRLAGLDRAGAPVLVVLDDVSTADQVASLLPGDSRHRMVITSRHDLADLDARHLRLGVLDSRQSVSLVDACLRVARPEDERFRTESPDTVRLAELCGGLPLALRTIASLLRSELRLSPGELAEELADTRMRLDGLSSDGMSAPVRAAFDLSLRHLTSDQARVFRLMSVNPGPHVSTAAMAAVIERSPTVARRILRSLAGAHLIERGTAAGASDTWTMHDLVRIYALEQAEKRSAESAAALDRLLVFYVLRAQAVWRSVSGARGASPGEGFSSTKEAMTWLYTERSNILAAGMRACSVRREYAAVNLVRFLGEYLVHQEWGEELVDLTRRTMNVTKGGSDKEVALQTLCAHAHALVSAGRPEDAVTVLRSELGAVRDDPASEGSVRLALGSALRHAGRLKEAASQSRAAARLLDEAGDLERKGFALINLGNALRLLDLPRQAIDTHHETAAAFRRAGDRYREAFSLNNLGNALADIGDHEASYAALRRAVELFRECGAAHLEISASVNLAARLREEGRHTESAGIWDSVAKLCHGLGNTERELAALSEAGRDLQKTGDFARLLGISERGVVCAGALDERAHEAGMVNNVAICLDRTKQHGGAVMHHVRAAVLYSGIPDSDEPNAVAHQIACALSAEKPITDPGSAGDVLVKAAALLDDAGLREWGAWLKNQAGIRLKDAERLEESVVVLRHAAATFGSVGDLARQGRALNNLGVSLRALSRYEESAQAIRQDLAICRDSGDRPGLATSLLNLAETLSVSGDKRSAVAHWQEALEILADTGADSDTVDEVRRRIAEDRTASAAGW</sequence>
<dbReference type="Gene3D" id="3.40.50.300">
    <property type="entry name" value="P-loop containing nucleotide triphosphate hydrolases"/>
    <property type="match status" value="1"/>
</dbReference>
<dbReference type="SUPFAM" id="SSF50494">
    <property type="entry name" value="Trypsin-like serine proteases"/>
    <property type="match status" value="1"/>
</dbReference>
<evidence type="ECO:0000259" key="1">
    <source>
        <dbReference type="SMART" id="SM00382"/>
    </source>
</evidence>
<evidence type="ECO:0000313" key="2">
    <source>
        <dbReference type="EMBL" id="MPY40587.1"/>
    </source>
</evidence>
<protein>
    <submittedName>
        <fullName evidence="2">Tetratricopeptide repeat protein</fullName>
    </submittedName>
</protein>
<gene>
    <name evidence="2" type="ORF">FNH04_11915</name>
</gene>
<dbReference type="InterPro" id="IPR027417">
    <property type="entry name" value="P-loop_NTPase"/>
</dbReference>
<dbReference type="PANTHER" id="PTHR47691">
    <property type="entry name" value="REGULATOR-RELATED"/>
    <property type="match status" value="1"/>
</dbReference>